<evidence type="ECO:0000313" key="2">
    <source>
        <dbReference type="EMBL" id="JAE39347.1"/>
    </source>
</evidence>
<evidence type="ECO:0000256" key="1">
    <source>
        <dbReference type="SAM" id="Phobius"/>
    </source>
</evidence>
<keyword evidence="1" id="KW-0812">Transmembrane</keyword>
<dbReference type="EMBL" id="GBRH01158549">
    <property type="protein sequence ID" value="JAE39347.1"/>
    <property type="molecule type" value="Transcribed_RNA"/>
</dbReference>
<organism evidence="2">
    <name type="scientific">Arundo donax</name>
    <name type="common">Giant reed</name>
    <name type="synonym">Donax arundinaceus</name>
    <dbReference type="NCBI Taxonomy" id="35708"/>
    <lineage>
        <taxon>Eukaryota</taxon>
        <taxon>Viridiplantae</taxon>
        <taxon>Streptophyta</taxon>
        <taxon>Embryophyta</taxon>
        <taxon>Tracheophyta</taxon>
        <taxon>Spermatophyta</taxon>
        <taxon>Magnoliopsida</taxon>
        <taxon>Liliopsida</taxon>
        <taxon>Poales</taxon>
        <taxon>Poaceae</taxon>
        <taxon>PACMAD clade</taxon>
        <taxon>Arundinoideae</taxon>
        <taxon>Arundineae</taxon>
        <taxon>Arundo</taxon>
    </lineage>
</organism>
<sequence>MQIISINNDILDRHMLIVFLSTFRFKNNDITQHLAAFGLALSIYQIGITLASRQEGTAKNSKPN</sequence>
<dbReference type="AlphaFoldDB" id="A0A0A9HRJ1"/>
<name>A0A0A9HRJ1_ARUDO</name>
<proteinExistence type="predicted"/>
<reference evidence="2" key="1">
    <citation type="submission" date="2014-09" db="EMBL/GenBank/DDBJ databases">
        <authorList>
            <person name="Magalhaes I.L.F."/>
            <person name="Oliveira U."/>
            <person name="Santos F.R."/>
            <person name="Vidigal T.H.D.A."/>
            <person name="Brescovit A.D."/>
            <person name="Santos A.J."/>
        </authorList>
    </citation>
    <scope>NUCLEOTIDE SEQUENCE</scope>
    <source>
        <tissue evidence="2">Shoot tissue taken approximately 20 cm above the soil surface</tissue>
    </source>
</reference>
<accession>A0A0A9HRJ1</accession>
<keyword evidence="1" id="KW-1133">Transmembrane helix</keyword>
<protein>
    <submittedName>
        <fullName evidence="2">Uncharacterized protein</fullName>
    </submittedName>
</protein>
<keyword evidence="1" id="KW-0472">Membrane</keyword>
<feature type="transmembrane region" description="Helical" evidence="1">
    <location>
        <begin position="30"/>
        <end position="52"/>
    </location>
</feature>
<reference evidence="2" key="2">
    <citation type="journal article" date="2015" name="Data Brief">
        <title>Shoot transcriptome of the giant reed, Arundo donax.</title>
        <authorList>
            <person name="Barrero R.A."/>
            <person name="Guerrero F.D."/>
            <person name="Moolhuijzen P."/>
            <person name="Goolsby J.A."/>
            <person name="Tidwell J."/>
            <person name="Bellgard S.E."/>
            <person name="Bellgard M.I."/>
        </authorList>
    </citation>
    <scope>NUCLEOTIDE SEQUENCE</scope>
    <source>
        <tissue evidence="2">Shoot tissue taken approximately 20 cm above the soil surface</tissue>
    </source>
</reference>